<dbReference type="GO" id="GO:0005524">
    <property type="term" value="F:ATP binding"/>
    <property type="evidence" value="ECO:0007669"/>
    <property type="project" value="UniProtKB-KW"/>
</dbReference>
<dbReference type="InterPro" id="IPR003833">
    <property type="entry name" value="CT_C_D"/>
</dbReference>
<gene>
    <name evidence="5" type="ORF">C5O00_11295</name>
</gene>
<accession>A0A2S0HYN2</accession>
<dbReference type="AlphaFoldDB" id="A0A2S0HYN2"/>
<dbReference type="EMBL" id="CP027062">
    <property type="protein sequence ID" value="AVI51716.1"/>
    <property type="molecule type" value="Genomic_DNA"/>
</dbReference>
<dbReference type="NCBIfam" id="TIGR00370">
    <property type="entry name" value="5-oxoprolinase subunit PxpB"/>
    <property type="match status" value="1"/>
</dbReference>
<dbReference type="Pfam" id="PF02682">
    <property type="entry name" value="CT_C_D"/>
    <property type="match status" value="1"/>
</dbReference>
<dbReference type="Proteomes" id="UP000238442">
    <property type="component" value="Chromosome"/>
</dbReference>
<dbReference type="Gene3D" id="3.30.1360.40">
    <property type="match status" value="1"/>
</dbReference>
<dbReference type="Gene3D" id="2.40.100.10">
    <property type="entry name" value="Cyclophilin-like"/>
    <property type="match status" value="1"/>
</dbReference>
<keyword evidence="1" id="KW-0547">Nucleotide-binding</keyword>
<keyword evidence="2 5" id="KW-0378">Hydrolase</keyword>
<dbReference type="PANTHER" id="PTHR34698">
    <property type="entry name" value="5-OXOPROLINASE SUBUNIT B"/>
    <property type="match status" value="1"/>
</dbReference>
<keyword evidence="6" id="KW-1185">Reference proteome</keyword>
<organism evidence="5 6">
    <name type="scientific">Pukyongia salina</name>
    <dbReference type="NCBI Taxonomy" id="2094025"/>
    <lineage>
        <taxon>Bacteria</taxon>
        <taxon>Pseudomonadati</taxon>
        <taxon>Bacteroidota</taxon>
        <taxon>Flavobacteriia</taxon>
        <taxon>Flavobacteriales</taxon>
        <taxon>Flavobacteriaceae</taxon>
        <taxon>Pukyongia</taxon>
    </lineage>
</organism>
<keyword evidence="3" id="KW-0067">ATP-binding</keyword>
<reference evidence="5 6" key="1">
    <citation type="submission" date="2018-02" db="EMBL/GenBank/DDBJ databases">
        <title>Genomic analysis of the strain RR4-38 isolated from a seawater recirculating aquaculture system.</title>
        <authorList>
            <person name="Kim Y.-S."/>
            <person name="Jang Y.H."/>
            <person name="Kim K.-H."/>
        </authorList>
    </citation>
    <scope>NUCLEOTIDE SEQUENCE [LARGE SCALE GENOMIC DNA]</scope>
    <source>
        <strain evidence="5 6">RR4-38</strain>
    </source>
</reference>
<name>A0A2S0HYN2_9FLAO</name>
<dbReference type="GO" id="GO:0016787">
    <property type="term" value="F:hydrolase activity"/>
    <property type="evidence" value="ECO:0007669"/>
    <property type="project" value="UniProtKB-KW"/>
</dbReference>
<dbReference type="SUPFAM" id="SSF50891">
    <property type="entry name" value="Cyclophilin-like"/>
    <property type="match status" value="1"/>
</dbReference>
<dbReference type="SUPFAM" id="SSF160467">
    <property type="entry name" value="PH0987 N-terminal domain-like"/>
    <property type="match status" value="1"/>
</dbReference>
<dbReference type="OrthoDB" id="9778567at2"/>
<proteinExistence type="predicted"/>
<dbReference type="InterPro" id="IPR029000">
    <property type="entry name" value="Cyclophilin-like_dom_sf"/>
</dbReference>
<dbReference type="InterPro" id="IPR010016">
    <property type="entry name" value="PxpB"/>
</dbReference>
<dbReference type="PANTHER" id="PTHR34698:SF2">
    <property type="entry name" value="5-OXOPROLINASE SUBUNIT B"/>
    <property type="match status" value="1"/>
</dbReference>
<evidence type="ECO:0000256" key="3">
    <source>
        <dbReference type="ARBA" id="ARBA00022840"/>
    </source>
</evidence>
<evidence type="ECO:0000313" key="5">
    <source>
        <dbReference type="EMBL" id="AVI51716.1"/>
    </source>
</evidence>
<dbReference type="KEGG" id="aue:C5O00_11295"/>
<evidence type="ECO:0000256" key="2">
    <source>
        <dbReference type="ARBA" id="ARBA00022801"/>
    </source>
</evidence>
<evidence type="ECO:0000259" key="4">
    <source>
        <dbReference type="SMART" id="SM00796"/>
    </source>
</evidence>
<protein>
    <submittedName>
        <fullName evidence="5">Allophanate hydrolase</fullName>
    </submittedName>
</protein>
<sequence length="239" mass="27080">MKQWKVHNFGDHAILIEWPEDLPLDQRREILEMDHFIEEQYQKVVLETVPSYRSLAIYLNKGVDVKVFIAELNEIDIIPGHNISSTRLVHLPVCYDKEFAPDIDLVASENGLTSEEVIQLHSNGNYRVEFIGFLPGFPYLTGLDARLFTPRLSNPRPRITAGSIGIGGKQTGVYTMESPGGWNIIGRSPIKFFSALEKPPSLLRPGDLVKFRAIDRSTFDKIVMQVTQGNYSLEINTHD</sequence>
<dbReference type="SMART" id="SM00796">
    <property type="entry name" value="AHS1"/>
    <property type="match status" value="1"/>
</dbReference>
<evidence type="ECO:0000313" key="6">
    <source>
        <dbReference type="Proteomes" id="UP000238442"/>
    </source>
</evidence>
<dbReference type="RefSeq" id="WP_105216956.1">
    <property type="nucleotide sequence ID" value="NZ_CP027062.1"/>
</dbReference>
<evidence type="ECO:0000256" key="1">
    <source>
        <dbReference type="ARBA" id="ARBA00022741"/>
    </source>
</evidence>
<feature type="domain" description="Carboxyltransferase" evidence="4">
    <location>
        <begin position="4"/>
        <end position="203"/>
    </location>
</feature>